<dbReference type="SMART" id="SM00354">
    <property type="entry name" value="HTH_LACI"/>
    <property type="match status" value="1"/>
</dbReference>
<dbReference type="PANTHER" id="PTHR30146:SF153">
    <property type="entry name" value="LACTOSE OPERON REPRESSOR"/>
    <property type="match status" value="1"/>
</dbReference>
<dbReference type="PROSITE" id="PS50943">
    <property type="entry name" value="HTH_CROC1"/>
    <property type="match status" value="1"/>
</dbReference>
<keyword evidence="7" id="KW-1185">Reference proteome</keyword>
<dbReference type="Proteomes" id="UP001196843">
    <property type="component" value="Unassembled WGS sequence"/>
</dbReference>
<dbReference type="Pfam" id="PF13377">
    <property type="entry name" value="Peripla_BP_3"/>
    <property type="match status" value="1"/>
</dbReference>
<dbReference type="InterPro" id="IPR001387">
    <property type="entry name" value="Cro/C1-type_HTH"/>
</dbReference>
<dbReference type="CDD" id="cd01392">
    <property type="entry name" value="HTH_LacI"/>
    <property type="match status" value="1"/>
</dbReference>
<dbReference type="SUPFAM" id="SSF53822">
    <property type="entry name" value="Periplasmic binding protein-like I"/>
    <property type="match status" value="1"/>
</dbReference>
<evidence type="ECO:0000256" key="2">
    <source>
        <dbReference type="ARBA" id="ARBA00023125"/>
    </source>
</evidence>
<dbReference type="Gene3D" id="1.10.260.40">
    <property type="entry name" value="lambda repressor-like DNA-binding domains"/>
    <property type="match status" value="1"/>
</dbReference>
<proteinExistence type="predicted"/>
<dbReference type="PROSITE" id="PS00356">
    <property type="entry name" value="HTH_LACI_1"/>
    <property type="match status" value="1"/>
</dbReference>
<dbReference type="EMBL" id="JAEUAW010000008">
    <property type="protein sequence ID" value="MBW9094388.1"/>
    <property type="molecule type" value="Genomic_DNA"/>
</dbReference>
<comment type="caution">
    <text evidence="6">The sequence shown here is derived from an EMBL/GenBank/DDBJ whole genome shotgun (WGS) entry which is preliminary data.</text>
</comment>
<accession>A0ABS7HR65</accession>
<dbReference type="InterPro" id="IPR000843">
    <property type="entry name" value="HTH_LacI"/>
</dbReference>
<dbReference type="InterPro" id="IPR046335">
    <property type="entry name" value="LacI/GalR-like_sensor"/>
</dbReference>
<dbReference type="PANTHER" id="PTHR30146">
    <property type="entry name" value="LACI-RELATED TRANSCRIPTIONAL REPRESSOR"/>
    <property type="match status" value="1"/>
</dbReference>
<evidence type="ECO:0000256" key="3">
    <source>
        <dbReference type="ARBA" id="ARBA00023163"/>
    </source>
</evidence>
<dbReference type="GO" id="GO:0003677">
    <property type="term" value="F:DNA binding"/>
    <property type="evidence" value="ECO:0007669"/>
    <property type="project" value="UniProtKB-KW"/>
</dbReference>
<dbReference type="SUPFAM" id="SSF47413">
    <property type="entry name" value="lambda repressor-like DNA-binding domains"/>
    <property type="match status" value="1"/>
</dbReference>
<name>A0ABS7HR65_9MICO</name>
<protein>
    <submittedName>
        <fullName evidence="6">LacI family DNA-binding transcriptional regulator</fullName>
    </submittedName>
</protein>
<dbReference type="CDD" id="cd06296">
    <property type="entry name" value="PBP1_CatR-like"/>
    <property type="match status" value="1"/>
</dbReference>
<evidence type="ECO:0000256" key="1">
    <source>
        <dbReference type="ARBA" id="ARBA00023015"/>
    </source>
</evidence>
<feature type="domain" description="HTH lacI-type" evidence="4">
    <location>
        <begin position="7"/>
        <end position="57"/>
    </location>
</feature>
<gene>
    <name evidence="6" type="ORF">JNB62_11905</name>
</gene>
<dbReference type="InterPro" id="IPR010982">
    <property type="entry name" value="Lambda_DNA-bd_dom_sf"/>
</dbReference>
<keyword evidence="3" id="KW-0804">Transcription</keyword>
<reference evidence="6 7" key="1">
    <citation type="journal article" date="2021" name="MBio">
        <title>Poor Competitiveness of Bradyrhizobium in Pigeon Pea Root Colonization in Indian Soils.</title>
        <authorList>
            <person name="Chalasani D."/>
            <person name="Basu A."/>
            <person name="Pullabhotla S.V.S.R.N."/>
            <person name="Jorrin B."/>
            <person name="Neal A.L."/>
            <person name="Poole P.S."/>
            <person name="Podile A.R."/>
            <person name="Tkacz A."/>
        </authorList>
    </citation>
    <scope>NUCLEOTIDE SEQUENCE [LARGE SCALE GENOMIC DNA]</scope>
    <source>
        <strain evidence="6 7">HU14</strain>
    </source>
</reference>
<sequence length="335" mass="35699">MSQTNRVTLKEIAARTGVSLTTISKVLNGASDVSSSTRALVEEQLRQSGYRRRRSRQRREYIEVVLQELGGDWALAIIEGVRESAAEAGLAVSLSVSGDRRSAGPEWVDAVVRRSPTGIILLFADVPAEGRATLKARGIPFVIIDPAGDPAPGIPSVGSANWSGGVAATRHLLELGHRRVAAITGPEQVMASLARLDGYRSAMTAAGAAIDAEWVRFGDFHRNGGERHAAELLRLPSPPTAIFAGNDLQALGVLHAASAAGVVVPRDLSVVGFDDLAVAELARPRLTTIHQPLREMAEQATRLVLQLAEDPQREITRVELATSLVVRDSTAAPSR</sequence>
<feature type="domain" description="HTH cro/C1-type" evidence="5">
    <location>
        <begin position="8"/>
        <end position="37"/>
    </location>
</feature>
<evidence type="ECO:0000313" key="7">
    <source>
        <dbReference type="Proteomes" id="UP001196843"/>
    </source>
</evidence>
<dbReference type="PROSITE" id="PS50932">
    <property type="entry name" value="HTH_LACI_2"/>
    <property type="match status" value="1"/>
</dbReference>
<evidence type="ECO:0000259" key="5">
    <source>
        <dbReference type="PROSITE" id="PS50943"/>
    </source>
</evidence>
<dbReference type="Pfam" id="PF00356">
    <property type="entry name" value="LacI"/>
    <property type="match status" value="1"/>
</dbReference>
<keyword evidence="1" id="KW-0805">Transcription regulation</keyword>
<dbReference type="Gene3D" id="3.40.50.2300">
    <property type="match status" value="2"/>
</dbReference>
<dbReference type="InterPro" id="IPR028082">
    <property type="entry name" value="Peripla_BP_I"/>
</dbReference>
<evidence type="ECO:0000313" key="6">
    <source>
        <dbReference type="EMBL" id="MBW9094388.1"/>
    </source>
</evidence>
<keyword evidence="2 6" id="KW-0238">DNA-binding</keyword>
<evidence type="ECO:0000259" key="4">
    <source>
        <dbReference type="PROSITE" id="PS50932"/>
    </source>
</evidence>
<organism evidence="6 7">
    <name type="scientific">Microbacterium jejuense</name>
    <dbReference type="NCBI Taxonomy" id="1263637"/>
    <lineage>
        <taxon>Bacteria</taxon>
        <taxon>Bacillati</taxon>
        <taxon>Actinomycetota</taxon>
        <taxon>Actinomycetes</taxon>
        <taxon>Micrococcales</taxon>
        <taxon>Microbacteriaceae</taxon>
        <taxon>Microbacterium</taxon>
    </lineage>
</organism>